<evidence type="ECO:0000256" key="5">
    <source>
        <dbReference type="ARBA" id="ARBA00023077"/>
    </source>
</evidence>
<evidence type="ECO:0000313" key="13">
    <source>
        <dbReference type="Proteomes" id="UP000250079"/>
    </source>
</evidence>
<dbReference type="PANTHER" id="PTHR30069:SF27">
    <property type="entry name" value="BLL4766 PROTEIN"/>
    <property type="match status" value="1"/>
</dbReference>
<evidence type="ECO:0000256" key="4">
    <source>
        <dbReference type="ARBA" id="ARBA00022692"/>
    </source>
</evidence>
<keyword evidence="5 9" id="KW-0798">TonB box</keyword>
<dbReference type="AlphaFoldDB" id="A0A2Z2NIB8"/>
<evidence type="ECO:0000256" key="9">
    <source>
        <dbReference type="RuleBase" id="RU003357"/>
    </source>
</evidence>
<dbReference type="EMBL" id="CP018632">
    <property type="protein sequence ID" value="ASJ70803.1"/>
    <property type="molecule type" value="Genomic_DNA"/>
</dbReference>
<dbReference type="GO" id="GO:0009279">
    <property type="term" value="C:cell outer membrane"/>
    <property type="evidence" value="ECO:0007669"/>
    <property type="project" value="UniProtKB-SubCell"/>
</dbReference>
<dbReference type="InterPro" id="IPR039426">
    <property type="entry name" value="TonB-dep_rcpt-like"/>
</dbReference>
<evidence type="ECO:0000313" key="12">
    <source>
        <dbReference type="EMBL" id="ASJ70803.1"/>
    </source>
</evidence>
<evidence type="ECO:0000256" key="2">
    <source>
        <dbReference type="ARBA" id="ARBA00022448"/>
    </source>
</evidence>
<proteinExistence type="inferred from homology"/>
<accession>A0A2Z2NIB8</accession>
<dbReference type="InterPro" id="IPR037066">
    <property type="entry name" value="Plug_dom_sf"/>
</dbReference>
<dbReference type="Proteomes" id="UP000250079">
    <property type="component" value="Chromosome"/>
</dbReference>
<evidence type="ECO:0000256" key="1">
    <source>
        <dbReference type="ARBA" id="ARBA00004571"/>
    </source>
</evidence>
<dbReference type="OrthoDB" id="9815954at2"/>
<name>A0A2Z2NIB8_9GAMM</name>
<feature type="domain" description="TonB-dependent receptor-like beta-barrel" evidence="10">
    <location>
        <begin position="267"/>
        <end position="603"/>
    </location>
</feature>
<dbReference type="GO" id="GO:0015344">
    <property type="term" value="F:siderophore uptake transmembrane transporter activity"/>
    <property type="evidence" value="ECO:0007669"/>
    <property type="project" value="TreeGrafter"/>
</dbReference>
<dbReference type="Pfam" id="PF00593">
    <property type="entry name" value="TonB_dep_Rec_b-barrel"/>
    <property type="match status" value="1"/>
</dbReference>
<protein>
    <submittedName>
        <fullName evidence="12">Colicin I receptor</fullName>
    </submittedName>
</protein>
<evidence type="ECO:0000259" key="10">
    <source>
        <dbReference type="Pfam" id="PF00593"/>
    </source>
</evidence>
<keyword evidence="12" id="KW-0675">Receptor</keyword>
<dbReference type="Gene3D" id="2.40.170.20">
    <property type="entry name" value="TonB-dependent receptor, beta-barrel domain"/>
    <property type="match status" value="1"/>
</dbReference>
<sequence length="669" mass="75250">MHFLSSFSVHQTAWSITALYGFSAFISLLHAHDELELFDSDVPIVLSASRLTQPISSAPASMTVIDAEMIRLSGARSIVDILRLVPGFQIGRLVNGNPVATYNGIAERYNPRLQLVIDGRPTYVPLYGGIPWSELPIALTDIERVEVTRGPNAATFGPNSFGAVVSITTRAPASRSGWYLNSEAGGNEFRSGTLSYHGSGDNSHYRVTIQNERDEGFRNIPDKERSALLSISTHWQISPIDSLSVDLGGIRGGHTEVDTVVEENDLNSYSEATNAYTQFVWEHSHSADDALRVQYYYNYFDIQDDNTTTFNLDEVFGNPDFAGLTVDAPINRDSNSTRHEIEAQKTKRLSERHRIVFGGALRQDSVQGHYIFNDELTRTVSTQRVFAHSEFNINPEWLLNSGLLVEKNSISDISTSPRLSLTHRYAPGKMIRLGYSRGTRTPLLLEEEGQVTQEYMISNGDVLTDRLILSEGNLEPETIDVIDLGYYYNNPGQNLSIDAKLSYHEIRDTISTLILRGVDSDNFDQAARTYSNRFDYTYSTAELQIERKLSHQIRLRAAYSHTFDQDADLSRRKLIPGHTLSLFGSVGLAREFTLSTEFYHSGTWIWDDVSKVESKVNRLDFRLEKNLKLASMNITLALQAELDMGGTTDYLYRNQLESLYFARLNVQLP</sequence>
<keyword evidence="7 8" id="KW-0998">Cell outer membrane</keyword>
<feature type="domain" description="TonB-dependent receptor plug" evidence="11">
    <location>
        <begin position="55"/>
        <end position="164"/>
    </location>
</feature>
<keyword evidence="6 8" id="KW-0472">Membrane</keyword>
<dbReference type="GO" id="GO:0044718">
    <property type="term" value="P:siderophore transmembrane transport"/>
    <property type="evidence" value="ECO:0007669"/>
    <property type="project" value="TreeGrafter"/>
</dbReference>
<dbReference type="Gene3D" id="2.170.130.10">
    <property type="entry name" value="TonB-dependent receptor, plug domain"/>
    <property type="match status" value="1"/>
</dbReference>
<dbReference type="InterPro" id="IPR036942">
    <property type="entry name" value="Beta-barrel_TonB_sf"/>
</dbReference>
<dbReference type="SUPFAM" id="SSF56935">
    <property type="entry name" value="Porins"/>
    <property type="match status" value="1"/>
</dbReference>
<keyword evidence="4 8" id="KW-0812">Transmembrane</keyword>
<dbReference type="PROSITE" id="PS52016">
    <property type="entry name" value="TONB_DEPENDENT_REC_3"/>
    <property type="match status" value="1"/>
</dbReference>
<evidence type="ECO:0000256" key="6">
    <source>
        <dbReference type="ARBA" id="ARBA00023136"/>
    </source>
</evidence>
<keyword evidence="2 8" id="KW-0813">Transport</keyword>
<dbReference type="InterPro" id="IPR000531">
    <property type="entry name" value="Beta-barrel_TonB"/>
</dbReference>
<evidence type="ECO:0000256" key="8">
    <source>
        <dbReference type="PROSITE-ProRule" id="PRU01360"/>
    </source>
</evidence>
<reference evidence="12 13" key="1">
    <citation type="submission" date="2016-12" db="EMBL/GenBank/DDBJ databases">
        <authorList>
            <person name="Song W.-J."/>
            <person name="Kurnit D.M."/>
        </authorList>
    </citation>
    <scope>NUCLEOTIDE SEQUENCE [LARGE SCALE GENOMIC DNA]</scope>
    <source>
        <strain evidence="12 13">IMCC3135</strain>
    </source>
</reference>
<keyword evidence="13" id="KW-1185">Reference proteome</keyword>
<dbReference type="KEGG" id="gai:IMCC3135_03450"/>
<evidence type="ECO:0000256" key="7">
    <source>
        <dbReference type="ARBA" id="ARBA00023237"/>
    </source>
</evidence>
<comment type="subcellular location">
    <subcellularLocation>
        <location evidence="1 8">Cell outer membrane</location>
        <topology evidence="1 8">Multi-pass membrane protein</topology>
    </subcellularLocation>
</comment>
<gene>
    <name evidence="12" type="primary">cirA_1</name>
    <name evidence="12" type="ORF">IMCC3135_03450</name>
</gene>
<organism evidence="12 13">
    <name type="scientific">Granulosicoccus antarcticus IMCC3135</name>
    <dbReference type="NCBI Taxonomy" id="1192854"/>
    <lineage>
        <taxon>Bacteria</taxon>
        <taxon>Pseudomonadati</taxon>
        <taxon>Pseudomonadota</taxon>
        <taxon>Gammaproteobacteria</taxon>
        <taxon>Chromatiales</taxon>
        <taxon>Granulosicoccaceae</taxon>
        <taxon>Granulosicoccus</taxon>
    </lineage>
</organism>
<dbReference type="Pfam" id="PF07715">
    <property type="entry name" value="Plug"/>
    <property type="match status" value="1"/>
</dbReference>
<keyword evidence="3 8" id="KW-1134">Transmembrane beta strand</keyword>
<comment type="similarity">
    <text evidence="8 9">Belongs to the TonB-dependent receptor family.</text>
</comment>
<dbReference type="PANTHER" id="PTHR30069">
    <property type="entry name" value="TONB-DEPENDENT OUTER MEMBRANE RECEPTOR"/>
    <property type="match status" value="1"/>
</dbReference>
<evidence type="ECO:0000256" key="3">
    <source>
        <dbReference type="ARBA" id="ARBA00022452"/>
    </source>
</evidence>
<dbReference type="RefSeq" id="WP_157735741.1">
    <property type="nucleotide sequence ID" value="NZ_CP018632.1"/>
</dbReference>
<evidence type="ECO:0000259" key="11">
    <source>
        <dbReference type="Pfam" id="PF07715"/>
    </source>
</evidence>
<dbReference type="InterPro" id="IPR012910">
    <property type="entry name" value="Plug_dom"/>
</dbReference>